<sequence>SLVALALSAAPTVLANPYIYKPVDASHYRAGDSFTVSWRDNGEAPLSSAYGQTTVSLYTGSSTVQTQLASLGTVADPGTETEVLITIDPTWGPDSDDYFIRIESVAGVDAAGAPLQAFSARFALSQMTGTWSGAASAALAGSPVAAAAASATLSPDAAAATAMATSVRVSAAASAETASSVPSALLESRVASGAGSASSSLAASA</sequence>
<organism evidence="4 5">
    <name type="scientific">Rhodotorula graminis (strain WP1)</name>
    <dbReference type="NCBI Taxonomy" id="578459"/>
    <lineage>
        <taxon>Eukaryota</taxon>
        <taxon>Fungi</taxon>
        <taxon>Dikarya</taxon>
        <taxon>Basidiomycota</taxon>
        <taxon>Pucciniomycotina</taxon>
        <taxon>Microbotryomycetes</taxon>
        <taxon>Sporidiobolales</taxon>
        <taxon>Sporidiobolaceae</taxon>
        <taxon>Rhodotorula</taxon>
    </lineage>
</organism>
<evidence type="ECO:0000313" key="5">
    <source>
        <dbReference type="Proteomes" id="UP000053890"/>
    </source>
</evidence>
<dbReference type="Proteomes" id="UP000053890">
    <property type="component" value="Unassembled WGS sequence"/>
</dbReference>
<feature type="signal peptide" evidence="2">
    <location>
        <begin position="1"/>
        <end position="15"/>
    </location>
</feature>
<feature type="domain" description="Yeast cell wall synthesis Kre9/Knh1-like N-terminal" evidence="3">
    <location>
        <begin position="22"/>
        <end position="110"/>
    </location>
</feature>
<dbReference type="EMBL" id="KQ474078">
    <property type="protein sequence ID" value="KPV75142.1"/>
    <property type="molecule type" value="Genomic_DNA"/>
</dbReference>
<proteinExistence type="predicted"/>
<evidence type="ECO:0000256" key="1">
    <source>
        <dbReference type="ARBA" id="ARBA00022729"/>
    </source>
</evidence>
<keyword evidence="1 2" id="KW-0732">Signal</keyword>
<dbReference type="Pfam" id="PF10342">
    <property type="entry name" value="Kre9_KNH"/>
    <property type="match status" value="1"/>
</dbReference>
<dbReference type="InterPro" id="IPR045328">
    <property type="entry name" value="Kre9/Knh1"/>
</dbReference>
<protein>
    <recommendedName>
        <fullName evidence="3">Yeast cell wall synthesis Kre9/Knh1-like N-terminal domain-containing protein</fullName>
    </recommendedName>
</protein>
<dbReference type="STRING" id="578459.A0A194S3H4"/>
<reference evidence="4 5" key="1">
    <citation type="journal article" date="2015" name="Front. Microbiol.">
        <title>Genome sequence of the plant growth promoting endophytic yeast Rhodotorula graminis WP1.</title>
        <authorList>
            <person name="Firrincieli A."/>
            <person name="Otillar R."/>
            <person name="Salamov A."/>
            <person name="Schmutz J."/>
            <person name="Khan Z."/>
            <person name="Redman R.S."/>
            <person name="Fleck N.D."/>
            <person name="Lindquist E."/>
            <person name="Grigoriev I.V."/>
            <person name="Doty S.L."/>
        </authorList>
    </citation>
    <scope>NUCLEOTIDE SEQUENCE [LARGE SCALE GENOMIC DNA]</scope>
    <source>
        <strain evidence="4 5">WP1</strain>
    </source>
</reference>
<dbReference type="GO" id="GO:0006078">
    <property type="term" value="P:(1-&gt;6)-beta-D-glucan biosynthetic process"/>
    <property type="evidence" value="ECO:0007669"/>
    <property type="project" value="InterPro"/>
</dbReference>
<evidence type="ECO:0000313" key="4">
    <source>
        <dbReference type="EMBL" id="KPV75142.1"/>
    </source>
</evidence>
<dbReference type="GO" id="GO:0042546">
    <property type="term" value="P:cell wall biogenesis"/>
    <property type="evidence" value="ECO:0007669"/>
    <property type="project" value="InterPro"/>
</dbReference>
<evidence type="ECO:0000259" key="3">
    <source>
        <dbReference type="Pfam" id="PF10342"/>
    </source>
</evidence>
<feature type="non-terminal residue" evidence="4">
    <location>
        <position position="1"/>
    </location>
</feature>
<dbReference type="RefSeq" id="XP_018271191.1">
    <property type="nucleotide sequence ID" value="XM_018412053.1"/>
</dbReference>
<dbReference type="PANTHER" id="PTHR28154:SF1">
    <property type="entry name" value="CELL WALL SYNTHESIS PROTEIN KNH1-RELATED"/>
    <property type="match status" value="1"/>
</dbReference>
<dbReference type="GeneID" id="28972502"/>
<dbReference type="InterPro" id="IPR018466">
    <property type="entry name" value="Kre9/Knh1-like_N"/>
</dbReference>
<gene>
    <name evidence="4" type="ORF">RHOBADRAFT_1161</name>
</gene>
<keyword evidence="5" id="KW-1185">Reference proteome</keyword>
<dbReference type="AlphaFoldDB" id="A0A194S3H4"/>
<evidence type="ECO:0000256" key="2">
    <source>
        <dbReference type="SAM" id="SignalP"/>
    </source>
</evidence>
<dbReference type="OrthoDB" id="2432613at2759"/>
<dbReference type="PANTHER" id="PTHR28154">
    <property type="entry name" value="CELL WALL SYNTHESIS PROTEIN KNH1-RELATED"/>
    <property type="match status" value="1"/>
</dbReference>
<feature type="non-terminal residue" evidence="4">
    <location>
        <position position="205"/>
    </location>
</feature>
<name>A0A194S3H4_RHOGW</name>
<accession>A0A194S3H4</accession>
<dbReference type="OMA" id="WGRVNIY"/>
<feature type="chain" id="PRO_5013198594" description="Yeast cell wall synthesis Kre9/Knh1-like N-terminal domain-containing protein" evidence="2">
    <location>
        <begin position="16"/>
        <end position="205"/>
    </location>
</feature>